<evidence type="ECO:0000313" key="8">
    <source>
        <dbReference type="Proteomes" id="UP000182200"/>
    </source>
</evidence>
<dbReference type="OrthoDB" id="9816280at2"/>
<gene>
    <name evidence="6" type="ORF">JGI4_02179</name>
    <name evidence="5" type="ORF">JGI8_02134</name>
</gene>
<dbReference type="Gene3D" id="3.40.50.1460">
    <property type="match status" value="1"/>
</dbReference>
<dbReference type="GO" id="GO:0004197">
    <property type="term" value="F:cysteine-type endopeptidase activity"/>
    <property type="evidence" value="ECO:0007669"/>
    <property type="project" value="InterPro"/>
</dbReference>
<sequence length="646" mass="72573">MRRVILVLSVLFSFFIPLLSQQRDTTESLRGIGLRTKTGGGSSFFKRSWALIIGINEYVKANKLRYAVNDAEAIANLLIKKYGFGSKYVIKLYDSEATKDNILKAFERLIKETFEDDRVFVFFAGHGITMPLPEGKERGYILPVDADPSQPVLTAISTDQLNEISEAIPAKHLYFVMDACYGGLIFARSQPTVSADAVSFVEIVSKRRTRQALTAGGRDQPVFDTGPGGHSVFTFHFIKGLDEGFADLDKNGIITASEIASYILPRVTSESKGQQTPQYGILVGDRGGEFVFIPRMRVSMLEVKSEPEGADIYINGEKLGKTPLEVDVYEFGKYKVELKLDGYFDYMGEVEISEDYHDLNVKLEKAGFLEVVSTPTGADVILKDKLVGKTPLYIPKIKKDKYVIKLALADYQDYSQEVDLISVDRAKVEVKLEKMRSKVNLVGLRGDVNVLIKGEGIEKNISRLPAKEIELVYGEYEIKLNKLGYHSTTRKIKVDKPEMDVPLIIEPKSKFTSILLSAFLPGAGQIYMGREDIGLPLTVSEILAGALTVNYFSKYLGYKKEYERYRNLYLSADDINEMENYYSLMTKNYDSMRKFKNYFFIGSGVASAIWLFNLVDAIIFSPDKVYSERAFKLGIRGNSVNVSINF</sequence>
<dbReference type="Proteomes" id="UP000182011">
    <property type="component" value="Unassembled WGS sequence"/>
</dbReference>
<dbReference type="Pfam" id="PF08308">
    <property type="entry name" value="PEGA"/>
    <property type="match status" value="2"/>
</dbReference>
<reference evidence="5 8" key="1">
    <citation type="submission" date="2015-11" db="EMBL/GenBank/DDBJ databases">
        <authorList>
            <person name="Varghese N."/>
        </authorList>
    </citation>
    <scope>NUCLEOTIDE SEQUENCE [LARGE SCALE GENOMIC DNA]</scope>
    <source>
        <strain evidence="5 8">JGI-8</strain>
    </source>
</reference>
<dbReference type="EMBL" id="CZVI01000067">
    <property type="protein sequence ID" value="CUS95260.1"/>
    <property type="molecule type" value="Genomic_DNA"/>
</dbReference>
<evidence type="ECO:0000313" key="6">
    <source>
        <dbReference type="EMBL" id="CUU08780.1"/>
    </source>
</evidence>
<name>A0A0P1P0W9_9BACT</name>
<dbReference type="InterPro" id="IPR013229">
    <property type="entry name" value="PEGA"/>
</dbReference>
<dbReference type="EMBL" id="FAOP01000011">
    <property type="protein sequence ID" value="CUU08780.1"/>
    <property type="molecule type" value="Genomic_DNA"/>
</dbReference>
<dbReference type="GO" id="GO:0006508">
    <property type="term" value="P:proteolysis"/>
    <property type="evidence" value="ECO:0007669"/>
    <property type="project" value="InterPro"/>
</dbReference>
<organism evidence="6 7">
    <name type="scientific">Candidatus Kryptonium thompsonii</name>
    <dbReference type="NCBI Taxonomy" id="1633631"/>
    <lineage>
        <taxon>Bacteria</taxon>
        <taxon>Pseudomonadati</taxon>
        <taxon>Candidatus Kryptoniota</taxon>
        <taxon>Candidatus Kryptonium</taxon>
    </lineage>
</organism>
<evidence type="ECO:0000259" key="2">
    <source>
        <dbReference type="Pfam" id="PF00656"/>
    </source>
</evidence>
<accession>A0A0P1M2D9</accession>
<dbReference type="PROSITE" id="PS00018">
    <property type="entry name" value="EF_HAND_1"/>
    <property type="match status" value="1"/>
</dbReference>
<keyword evidence="8" id="KW-1185">Reference proteome</keyword>
<evidence type="ECO:0000259" key="3">
    <source>
        <dbReference type="Pfam" id="PF08308"/>
    </source>
</evidence>
<dbReference type="Pfam" id="PF00656">
    <property type="entry name" value="Peptidase_C14"/>
    <property type="match status" value="1"/>
</dbReference>
<dbReference type="STRING" id="1633631.GCA_001442925_02173"/>
<dbReference type="Proteomes" id="UP000182200">
    <property type="component" value="Unassembled WGS sequence"/>
</dbReference>
<evidence type="ECO:0000256" key="1">
    <source>
        <dbReference type="SAM" id="Phobius"/>
    </source>
</evidence>
<feature type="domain" description="PEGA" evidence="3">
    <location>
        <begin position="369"/>
        <end position="434"/>
    </location>
</feature>
<dbReference type="RefSeq" id="WP_075426131.1">
    <property type="nucleotide sequence ID" value="NZ_CZVI01000067.1"/>
</dbReference>
<accession>A0A0P1MJW6</accession>
<feature type="domain" description="DUF5683" evidence="4">
    <location>
        <begin position="512"/>
        <end position="619"/>
    </location>
</feature>
<dbReference type="InterPro" id="IPR029030">
    <property type="entry name" value="Caspase-like_dom_sf"/>
</dbReference>
<accession>A0A0P1N0C2</accession>
<feature type="domain" description="PEGA" evidence="3">
    <location>
        <begin position="300"/>
        <end position="365"/>
    </location>
</feature>
<dbReference type="AlphaFoldDB" id="A0A0P1P0W9"/>
<accession>A0A0S4NBR1</accession>
<dbReference type="InterPro" id="IPR043738">
    <property type="entry name" value="DUF5683"/>
</dbReference>
<evidence type="ECO:0000313" key="7">
    <source>
        <dbReference type="Proteomes" id="UP000182011"/>
    </source>
</evidence>
<keyword evidence="1" id="KW-0812">Transmembrane</keyword>
<accession>A0A0P1MUF9</accession>
<reference evidence="6 7" key="2">
    <citation type="submission" date="2015-11" db="EMBL/GenBank/DDBJ databases">
        <authorList>
            <person name="Zhang Y."/>
            <person name="Guo Z."/>
        </authorList>
    </citation>
    <scope>NUCLEOTIDE SEQUENCE [LARGE SCALE GENOMIC DNA]</scope>
    <source>
        <strain evidence="6">JGI-4</strain>
    </source>
</reference>
<dbReference type="InterPro" id="IPR011600">
    <property type="entry name" value="Pept_C14_caspase"/>
</dbReference>
<accession>A0A0P1MKA0</accession>
<evidence type="ECO:0000313" key="5">
    <source>
        <dbReference type="EMBL" id="CUS95260.1"/>
    </source>
</evidence>
<keyword evidence="1" id="KW-1133">Transmembrane helix</keyword>
<feature type="transmembrane region" description="Helical" evidence="1">
    <location>
        <begin position="598"/>
        <end position="620"/>
    </location>
</feature>
<dbReference type="SUPFAM" id="SSF52129">
    <property type="entry name" value="Caspase-like"/>
    <property type="match status" value="1"/>
</dbReference>
<accession>A0A0P1LFJ3</accession>
<dbReference type="PANTHER" id="PTHR36194:SF1">
    <property type="entry name" value="S-LAYER-LIKE PROTEIN"/>
    <property type="match status" value="1"/>
</dbReference>
<keyword evidence="1" id="KW-0472">Membrane</keyword>
<protein>
    <submittedName>
        <fullName evidence="6">Uncharacterized protein, contains caspase domain</fullName>
    </submittedName>
</protein>
<proteinExistence type="predicted"/>
<dbReference type="InterPro" id="IPR018247">
    <property type="entry name" value="EF_Hand_1_Ca_BS"/>
</dbReference>
<dbReference type="PANTHER" id="PTHR36194">
    <property type="entry name" value="S-LAYER-LIKE PROTEIN"/>
    <property type="match status" value="1"/>
</dbReference>
<dbReference type="Pfam" id="PF18935">
    <property type="entry name" value="DUF5683"/>
    <property type="match status" value="1"/>
</dbReference>
<accession>A0A0P1P0W9</accession>
<evidence type="ECO:0000259" key="4">
    <source>
        <dbReference type="Pfam" id="PF18935"/>
    </source>
</evidence>
<accession>A0A0N7MRI8</accession>
<feature type="domain" description="Peptidase C14 caspase" evidence="2">
    <location>
        <begin position="47"/>
        <end position="279"/>
    </location>
</feature>